<dbReference type="STRING" id="87229.A0A4Z1KXK9"/>
<dbReference type="AlphaFoldDB" id="A0A4Z1KXK9"/>
<dbReference type="EMBL" id="PQXO01000117">
    <property type="protein sequence ID" value="TGO89268.1"/>
    <property type="molecule type" value="Genomic_DNA"/>
</dbReference>
<organism evidence="1 2">
    <name type="scientific">Botrytis porri</name>
    <dbReference type="NCBI Taxonomy" id="87229"/>
    <lineage>
        <taxon>Eukaryota</taxon>
        <taxon>Fungi</taxon>
        <taxon>Dikarya</taxon>
        <taxon>Ascomycota</taxon>
        <taxon>Pezizomycotina</taxon>
        <taxon>Leotiomycetes</taxon>
        <taxon>Helotiales</taxon>
        <taxon>Sclerotiniaceae</taxon>
        <taxon>Botrytis</taxon>
    </lineage>
</organism>
<protein>
    <submittedName>
        <fullName evidence="1">Uncharacterized protein</fullName>
    </submittedName>
</protein>
<proteinExistence type="predicted"/>
<accession>A0A4Z1KXK9</accession>
<dbReference type="Proteomes" id="UP000297280">
    <property type="component" value="Unassembled WGS sequence"/>
</dbReference>
<evidence type="ECO:0000313" key="1">
    <source>
        <dbReference type="EMBL" id="TGO89268.1"/>
    </source>
</evidence>
<gene>
    <name evidence="1" type="ORF">BPOR_0117g00160</name>
</gene>
<reference evidence="1 2" key="1">
    <citation type="submission" date="2017-12" db="EMBL/GenBank/DDBJ databases">
        <title>Comparative genomics of Botrytis spp.</title>
        <authorList>
            <person name="Valero-Jimenez C.A."/>
            <person name="Tapia P."/>
            <person name="Veloso J."/>
            <person name="Silva-Moreno E."/>
            <person name="Staats M."/>
            <person name="Valdes J.H."/>
            <person name="Van Kan J.A.L."/>
        </authorList>
    </citation>
    <scope>NUCLEOTIDE SEQUENCE [LARGE SCALE GENOMIC DNA]</scope>
    <source>
        <strain evidence="1 2">MUCL3349</strain>
    </source>
</reference>
<dbReference type="OrthoDB" id="426293at2759"/>
<sequence length="192" mass="23221">MMDCDIPSNEIWKTGNLYQKTTEDMPKCFRRSVFTIFLKSKHSWDIPQPQKNIQEAESERYWTMLLLTPSDFFQSFDELDHRHTIRPIQDWRNIGIQRCILAAELTSICYAMALVVKRWEDLYQHIKDLLHQDFMDPTTYSELLFDDETFSQSWLCFWVIGYLNEFQISIEDNIKQWKLFREARVEPYLVEN</sequence>
<name>A0A4Z1KXK9_9HELO</name>
<keyword evidence="2" id="KW-1185">Reference proteome</keyword>
<comment type="caution">
    <text evidence="1">The sequence shown here is derived from an EMBL/GenBank/DDBJ whole genome shotgun (WGS) entry which is preliminary data.</text>
</comment>
<evidence type="ECO:0000313" key="2">
    <source>
        <dbReference type="Proteomes" id="UP000297280"/>
    </source>
</evidence>